<evidence type="ECO:0000313" key="2">
    <source>
        <dbReference type="Proteomes" id="UP000092213"/>
    </source>
</evidence>
<protein>
    <submittedName>
        <fullName evidence="1">Uncharacterized protein</fullName>
    </submittedName>
</protein>
<reference evidence="1 2" key="1">
    <citation type="submission" date="2016-06" db="EMBL/GenBank/DDBJ databases">
        <title>Complete genome sequences of Bordetella bronchialis and Bordetella flabilis.</title>
        <authorList>
            <person name="LiPuma J.J."/>
            <person name="Spilker T."/>
        </authorList>
    </citation>
    <scope>NUCLEOTIDE SEQUENCE [LARGE SCALE GENOMIC DNA]</scope>
    <source>
        <strain evidence="1 2">AU17976</strain>
    </source>
</reference>
<name>A0A193FV54_9BORD</name>
<proteinExistence type="predicted"/>
<dbReference type="AlphaFoldDB" id="A0A193FV54"/>
<accession>A0A193FV54</accession>
<dbReference type="EMBL" id="CP016171">
    <property type="protein sequence ID" value="ANN70924.1"/>
    <property type="molecule type" value="Genomic_DNA"/>
</dbReference>
<evidence type="ECO:0000313" key="1">
    <source>
        <dbReference type="EMBL" id="ANN70924.1"/>
    </source>
</evidence>
<gene>
    <name evidence="1" type="ORF">BAU08_05880</name>
</gene>
<dbReference type="Proteomes" id="UP000092213">
    <property type="component" value="Chromosome"/>
</dbReference>
<organism evidence="1 2">
    <name type="scientific">Bordetella bronchialis</name>
    <dbReference type="NCBI Taxonomy" id="463025"/>
    <lineage>
        <taxon>Bacteria</taxon>
        <taxon>Pseudomonadati</taxon>
        <taxon>Pseudomonadota</taxon>
        <taxon>Betaproteobacteria</taxon>
        <taxon>Burkholderiales</taxon>
        <taxon>Alcaligenaceae</taxon>
        <taxon>Bordetella</taxon>
    </lineage>
</organism>
<sequence>MFVPSPYTRAPPPWATATPVPAAVLHVTVKLPVVAFTTSHRCCVAGKMIWMFPVSVPARVMMGLAA</sequence>